<dbReference type="SMART" id="SM01005">
    <property type="entry name" value="Ala_racemase_C"/>
    <property type="match status" value="1"/>
</dbReference>
<evidence type="ECO:0000313" key="8">
    <source>
        <dbReference type="EMBL" id="OGF08393.1"/>
    </source>
</evidence>
<reference evidence="8 9" key="1">
    <citation type="journal article" date="2016" name="Nat. Commun.">
        <title>Thousands of microbial genomes shed light on interconnected biogeochemical processes in an aquifer system.</title>
        <authorList>
            <person name="Anantharaman K."/>
            <person name="Brown C.T."/>
            <person name="Hug L.A."/>
            <person name="Sharon I."/>
            <person name="Castelle C.J."/>
            <person name="Probst A.J."/>
            <person name="Thomas B.C."/>
            <person name="Singh A."/>
            <person name="Wilkins M.J."/>
            <person name="Karaoz U."/>
            <person name="Brodie E.L."/>
            <person name="Williams K.H."/>
            <person name="Hubbard S.S."/>
            <person name="Banfield J.F."/>
        </authorList>
    </citation>
    <scope>NUCLEOTIDE SEQUENCE [LARGE SCALE GENOMIC DNA]</scope>
</reference>
<dbReference type="GO" id="GO:0008784">
    <property type="term" value="F:alanine racemase activity"/>
    <property type="evidence" value="ECO:0007669"/>
    <property type="project" value="UniProtKB-UniRule"/>
</dbReference>
<feature type="domain" description="Alanine racemase C-terminal" evidence="7">
    <location>
        <begin position="250"/>
        <end position="378"/>
    </location>
</feature>
<proteinExistence type="inferred from homology"/>
<comment type="pathway">
    <text evidence="4">Amino-acid biosynthesis; D-alanine biosynthesis; D-alanine from L-alanine: step 1/1.</text>
</comment>
<evidence type="ECO:0000256" key="6">
    <source>
        <dbReference type="PIRSR" id="PIRSR600821-52"/>
    </source>
</evidence>
<protein>
    <recommendedName>
        <fullName evidence="4">Alanine racemase</fullName>
        <ecNumber evidence="4">5.1.1.1</ecNumber>
    </recommendedName>
</protein>
<feature type="binding site" evidence="4 6">
    <location>
        <position position="134"/>
    </location>
    <ligand>
        <name>substrate</name>
    </ligand>
</feature>
<dbReference type="Pfam" id="PF01168">
    <property type="entry name" value="Ala_racemase_N"/>
    <property type="match status" value="1"/>
</dbReference>
<feature type="active site" description="Proton acceptor; specific for L-alanine" evidence="4">
    <location>
        <position position="271"/>
    </location>
</feature>
<evidence type="ECO:0000256" key="1">
    <source>
        <dbReference type="ARBA" id="ARBA00001933"/>
    </source>
</evidence>
<dbReference type="SUPFAM" id="SSF51419">
    <property type="entry name" value="PLP-binding barrel"/>
    <property type="match status" value="1"/>
</dbReference>
<evidence type="ECO:0000256" key="4">
    <source>
        <dbReference type="HAMAP-Rule" id="MF_01201"/>
    </source>
</evidence>
<dbReference type="UniPathway" id="UPA00042">
    <property type="reaction ID" value="UER00497"/>
</dbReference>
<dbReference type="Pfam" id="PF00842">
    <property type="entry name" value="Ala_racemase_C"/>
    <property type="match status" value="1"/>
</dbReference>
<dbReference type="InterPro" id="IPR009006">
    <property type="entry name" value="Ala_racemase/Decarboxylase_C"/>
</dbReference>
<name>A0A1F5R2Y3_9BACT</name>
<evidence type="ECO:0000256" key="2">
    <source>
        <dbReference type="ARBA" id="ARBA00022898"/>
    </source>
</evidence>
<dbReference type="InterPro" id="IPR020622">
    <property type="entry name" value="Ala_racemase_pyridoxalP-BS"/>
</dbReference>
<dbReference type="EMBL" id="MFFM01000047">
    <property type="protein sequence ID" value="OGF08393.1"/>
    <property type="molecule type" value="Genomic_DNA"/>
</dbReference>
<dbReference type="InterPro" id="IPR001608">
    <property type="entry name" value="Ala_racemase_N"/>
</dbReference>
<dbReference type="CDD" id="cd00430">
    <property type="entry name" value="PLPDE_III_AR"/>
    <property type="match status" value="1"/>
</dbReference>
<dbReference type="GO" id="GO:0030170">
    <property type="term" value="F:pyridoxal phosphate binding"/>
    <property type="evidence" value="ECO:0007669"/>
    <property type="project" value="UniProtKB-UniRule"/>
</dbReference>
<dbReference type="PROSITE" id="PS00395">
    <property type="entry name" value="ALANINE_RACEMASE"/>
    <property type="match status" value="1"/>
</dbReference>
<dbReference type="Gene3D" id="2.40.37.10">
    <property type="entry name" value="Lyase, Ornithine Decarboxylase, Chain A, domain 1"/>
    <property type="match status" value="1"/>
</dbReference>
<dbReference type="GO" id="GO:0005829">
    <property type="term" value="C:cytosol"/>
    <property type="evidence" value="ECO:0007669"/>
    <property type="project" value="TreeGrafter"/>
</dbReference>
<dbReference type="PANTHER" id="PTHR30511:SF0">
    <property type="entry name" value="ALANINE RACEMASE, CATABOLIC-RELATED"/>
    <property type="match status" value="1"/>
</dbReference>
<feature type="active site" description="Proton acceptor; specific for D-alanine" evidence="4">
    <location>
        <position position="37"/>
    </location>
</feature>
<comment type="catalytic activity">
    <reaction evidence="4">
        <text>L-alanine = D-alanine</text>
        <dbReference type="Rhea" id="RHEA:20249"/>
        <dbReference type="ChEBI" id="CHEBI:57416"/>
        <dbReference type="ChEBI" id="CHEBI:57972"/>
        <dbReference type="EC" id="5.1.1.1"/>
    </reaction>
</comment>
<dbReference type="InterPro" id="IPR029066">
    <property type="entry name" value="PLP-binding_barrel"/>
</dbReference>
<keyword evidence="3 4" id="KW-0413">Isomerase</keyword>
<keyword evidence="2 4" id="KW-0663">Pyridoxal phosphate</keyword>
<gene>
    <name evidence="8" type="ORF">A2024_06705</name>
</gene>
<dbReference type="InterPro" id="IPR011079">
    <property type="entry name" value="Ala_racemase_C"/>
</dbReference>
<dbReference type="PANTHER" id="PTHR30511">
    <property type="entry name" value="ALANINE RACEMASE"/>
    <property type="match status" value="1"/>
</dbReference>
<dbReference type="HAMAP" id="MF_01201">
    <property type="entry name" value="Ala_racemase"/>
    <property type="match status" value="1"/>
</dbReference>
<dbReference type="Gene3D" id="3.20.20.10">
    <property type="entry name" value="Alanine racemase"/>
    <property type="match status" value="1"/>
</dbReference>
<dbReference type="GO" id="GO:0030632">
    <property type="term" value="P:D-alanine biosynthetic process"/>
    <property type="evidence" value="ECO:0007669"/>
    <property type="project" value="UniProtKB-UniRule"/>
</dbReference>
<comment type="similarity">
    <text evidence="4">Belongs to the alanine racemase family.</text>
</comment>
<dbReference type="PRINTS" id="PR00992">
    <property type="entry name" value="ALARACEMASE"/>
</dbReference>
<dbReference type="Proteomes" id="UP000177230">
    <property type="component" value="Unassembled WGS sequence"/>
</dbReference>
<dbReference type="InterPro" id="IPR000821">
    <property type="entry name" value="Ala_racemase"/>
</dbReference>
<comment type="function">
    <text evidence="4">Catalyzes the interconversion of L-alanine and D-alanine. May also act on other amino acids.</text>
</comment>
<organism evidence="8 9">
    <name type="scientific">Candidatus Edwardsbacteria bacterium GWF2_54_11</name>
    <dbReference type="NCBI Taxonomy" id="1817851"/>
    <lineage>
        <taxon>Bacteria</taxon>
        <taxon>Candidatus Edwardsiibacteriota</taxon>
    </lineage>
</organism>
<evidence type="ECO:0000256" key="3">
    <source>
        <dbReference type="ARBA" id="ARBA00023235"/>
    </source>
</evidence>
<dbReference type="AlphaFoldDB" id="A0A1F5R2Y3"/>
<evidence type="ECO:0000259" key="7">
    <source>
        <dbReference type="SMART" id="SM01005"/>
    </source>
</evidence>
<comment type="cofactor">
    <cofactor evidence="1 4 5">
        <name>pyridoxal 5'-phosphate</name>
        <dbReference type="ChEBI" id="CHEBI:597326"/>
    </cofactor>
</comment>
<dbReference type="SUPFAM" id="SSF50621">
    <property type="entry name" value="Alanine racemase C-terminal domain-like"/>
    <property type="match status" value="1"/>
</dbReference>
<accession>A0A1F5R2Y3</accession>
<dbReference type="EC" id="5.1.1.1" evidence="4"/>
<evidence type="ECO:0000313" key="9">
    <source>
        <dbReference type="Proteomes" id="UP000177230"/>
    </source>
</evidence>
<feature type="binding site" evidence="4 6">
    <location>
        <position position="319"/>
    </location>
    <ligand>
        <name>substrate</name>
    </ligand>
</feature>
<feature type="modified residue" description="N6-(pyridoxal phosphate)lysine" evidence="4 5">
    <location>
        <position position="37"/>
    </location>
</feature>
<dbReference type="FunFam" id="3.20.20.10:FF:000002">
    <property type="entry name" value="Alanine racemase"/>
    <property type="match status" value="1"/>
</dbReference>
<sequence>MNKNINWVEIDRAALLGNIRAFRKLLGPQAKFMPVIKSNAYGHGLPEVASILAGSKLVDWLGLNSLDEAVALREQGVRKPLLLLGYVPLGRLAEAARNDIRLTAYNQETVLALAKIKIKKKIPLHIKLETGTNRQGVDLAAAISLAALIKKYPHLFLEGYSTHFANIEDTTDRSYPDSQKENYQRMIARLEKLGHSAPVNHVACTAAALIFPDTHKNLARIGIGLYGLWPSRETMLAVRDSDPGFSLAPVLSWKTRVAQVKTVPSGSFISYGCTYRTTRKTRLAVLPVGYYDGYDRRLSNTAHVLIKGKRAPIRGRVCMNLCLADITDIPGVKLEDEAVLLGRQGQEQISAEQLAQWIGTINYEVVTRINPLLPRIIVNR</sequence>
<comment type="caution">
    <text evidence="8">The sequence shown here is derived from an EMBL/GenBank/DDBJ whole genome shotgun (WGS) entry which is preliminary data.</text>
</comment>
<dbReference type="NCBIfam" id="TIGR00492">
    <property type="entry name" value="alr"/>
    <property type="match status" value="1"/>
</dbReference>
<evidence type="ECO:0000256" key="5">
    <source>
        <dbReference type="PIRSR" id="PIRSR600821-50"/>
    </source>
</evidence>